<protein>
    <submittedName>
        <fullName evidence="4">Trafficking protein particle complex subunit 11</fullName>
    </submittedName>
</protein>
<dbReference type="PANTHER" id="PTHR14374:SF0">
    <property type="entry name" value="TRAFFICKING PROTEIN PARTICLE COMPLEX SUBUNIT 11"/>
    <property type="match status" value="1"/>
</dbReference>
<dbReference type="AlphaFoldDB" id="A0A9Q9ALT3"/>
<evidence type="ECO:0000313" key="5">
    <source>
        <dbReference type="Proteomes" id="UP001056384"/>
    </source>
</evidence>
<dbReference type="Pfam" id="PF07919">
    <property type="entry name" value="Gryzun"/>
    <property type="match status" value="1"/>
</dbReference>
<sequence length="1208" mass="135333">MEDYPPHYVQHNLPLILVSGFGELEEARSLHTARQESGTRISTESPECLSDQASRLLQALRSLDGAERAWNSSALPGPDSAVRYKIKTVGRSYSLPARKAAPLPQSPGAEGPSVSKNTELHSPLSPLSPGSPVFPDGVFTPLWMHKHQEQVPCLFLAVFHISANEAAQDERLRGDISAIRNALARSMYKTRVAVFLISDRSILDAPDLEDRLGTIRRATNLESRTGLFFMPPMTSDAEITTFVQDAMKALQPLCIDYYRDLTKHARRKKARGGPPPLSGTPVGGASQATTQSGWNVRYEVKQAIFAEFRQEMDVAERHFSAALEELFSTEGGVLETTTNWSPRWNEARLLSDVTALRILRCQLWTRQTTGAVQSWLNYKLRMKDLVDRRGRGSGSYAWHAWESRWSNVMSQLIQLADIAPPPTPPQGDSISAHEVRVFSQPEKAVAVTDRLPPWYFLHHSGYWLRLFGKGIKSRLEKALAIPEEDRISPGQSPASSVANRWRTYDSYLVPGPHRELPLEGQGSYDHVAELSTACVRAAEEFSARQQIRMSEQIRMELAEDLIGACRRSEALQLLRPLWENSCWRDDEWHIPFLRLLRLLIDCAQDDDSTQNFPLLPALTWELLAAGSSDVPKAQLDLMQCLHEREALDTISLIFTDRERMCPFTIYFAFGARTGFVGDLQDCQLTIIFNGPEHATPVTLSSLTIKLGGKLIQIASERDESTTAPASLFCALPRLEERDDGTLRAGEDLQFSPRRMRTLSFKVALRDPQDCHVEEISMRVEGQSFTIVHKLTEAYILPTNRWRLVDNGQVHSVLLPHMDSKACAILPRPPKLQIVLENPRKQYFTDEHIRIRFKLINEETESLTGKIVPQIVSNEDQSLELAWDGQSDMTALVSDLAAASSTTHDLLIHAPPEATSVSMRLDVEYTLATDSAATLLKKEFVFELVFVPAFETKFTFSPRLHSEPWPSYFMQSIGDSPHGIKQQWSLGAELSLLTEQHVVFRKLELVVHEIQGGAACTIPIAIQDLEAPVDADRKHTATFELTTQKFSLDDRQPSYLDLSLIATWSSHTDAEEAETIIEAPRFTIPTSEPRVLCTVLPSSSNSGHTLEYHIENPSTHFLTFAVTMEASDDFGFSGPKHRALSIAPLSRQSIEYHLLLHSEPEGDGRWISPNLQVVDSYYNKNLRVHPGNDGVKLGKEKEILVWLGSSGSS</sequence>
<dbReference type="InterPro" id="IPR012880">
    <property type="entry name" value="Gryzun"/>
</dbReference>
<proteinExistence type="predicted"/>
<evidence type="ECO:0000259" key="3">
    <source>
        <dbReference type="Pfam" id="PF11817"/>
    </source>
</evidence>
<accession>A0A9Q9ALT3</accession>
<reference evidence="4" key="1">
    <citation type="submission" date="2022-06" db="EMBL/GenBank/DDBJ databases">
        <title>Complete genome sequences of two strains of the flax pathogen Septoria linicola.</title>
        <authorList>
            <person name="Lapalu N."/>
            <person name="Simon A."/>
            <person name="Demenou B."/>
            <person name="Paumier D."/>
            <person name="Guillot M.-P."/>
            <person name="Gout L."/>
            <person name="Valade R."/>
        </authorList>
    </citation>
    <scope>NUCLEOTIDE SEQUENCE</scope>
    <source>
        <strain evidence="4">SE15195</strain>
    </source>
</reference>
<dbReference type="Proteomes" id="UP001056384">
    <property type="component" value="Chromosome 1"/>
</dbReference>
<name>A0A9Q9ALT3_9PEZI</name>
<dbReference type="InterPro" id="IPR021773">
    <property type="entry name" value="TPC11"/>
</dbReference>
<evidence type="ECO:0000313" key="4">
    <source>
        <dbReference type="EMBL" id="USW47156.1"/>
    </source>
</evidence>
<gene>
    <name evidence="4" type="ORF">Slin15195_G004750</name>
</gene>
<feature type="region of interest" description="Disordered" evidence="1">
    <location>
        <begin position="266"/>
        <end position="288"/>
    </location>
</feature>
<feature type="domain" description="Gryzun putative trafficking through Golgi" evidence="2">
    <location>
        <begin position="655"/>
        <end position="1202"/>
    </location>
</feature>
<dbReference type="OrthoDB" id="6278596at2759"/>
<keyword evidence="5" id="KW-1185">Reference proteome</keyword>
<organism evidence="4 5">
    <name type="scientific">Septoria linicola</name>
    <dbReference type="NCBI Taxonomy" id="215465"/>
    <lineage>
        <taxon>Eukaryota</taxon>
        <taxon>Fungi</taxon>
        <taxon>Dikarya</taxon>
        <taxon>Ascomycota</taxon>
        <taxon>Pezizomycotina</taxon>
        <taxon>Dothideomycetes</taxon>
        <taxon>Dothideomycetidae</taxon>
        <taxon>Mycosphaerellales</taxon>
        <taxon>Mycosphaerellaceae</taxon>
        <taxon>Septoria</taxon>
    </lineage>
</organism>
<dbReference type="Pfam" id="PF11817">
    <property type="entry name" value="Foie-gras_1"/>
    <property type="match status" value="1"/>
</dbReference>
<dbReference type="PANTHER" id="PTHR14374">
    <property type="entry name" value="FOIE GRAS"/>
    <property type="match status" value="1"/>
</dbReference>
<feature type="region of interest" description="Disordered" evidence="1">
    <location>
        <begin position="97"/>
        <end position="128"/>
    </location>
</feature>
<dbReference type="EMBL" id="CP099418">
    <property type="protein sequence ID" value="USW47156.1"/>
    <property type="molecule type" value="Genomic_DNA"/>
</dbReference>
<evidence type="ECO:0000256" key="1">
    <source>
        <dbReference type="SAM" id="MobiDB-lite"/>
    </source>
</evidence>
<evidence type="ECO:0000259" key="2">
    <source>
        <dbReference type="Pfam" id="PF07919"/>
    </source>
</evidence>
<feature type="domain" description="Trafficking protein particle complex subunit 11" evidence="3">
    <location>
        <begin position="343"/>
        <end position="608"/>
    </location>
</feature>